<protein>
    <recommendedName>
        <fullName evidence="1">Retroviral polymerase SH3-like domain-containing protein</fullName>
    </recommendedName>
</protein>
<sequence>MDNSEAYYGNDSLRVGNGRSCAHTSEQNGLVECRHRHVVETGLTLFARSSLPQRFWYLAFETAVYLINRLPSRVSSNKAPFEQVFKRKPDYSFLRVFGCQCFPYLCPYNHHKIEFRSTPCVFPGYSLVHHGYRCFDPSSDRIYIARHVRFNKHVFPYQPFTNPTTTIHSSLHLDIS</sequence>
<dbReference type="InterPro" id="IPR057670">
    <property type="entry name" value="SH3_retrovirus"/>
</dbReference>
<name>A0AA38TTW1_9ASTR</name>
<dbReference type="Gene3D" id="3.30.420.10">
    <property type="entry name" value="Ribonuclease H-like superfamily/Ribonuclease H"/>
    <property type="match status" value="1"/>
</dbReference>
<evidence type="ECO:0000313" key="2">
    <source>
        <dbReference type="EMBL" id="KAJ9563058.1"/>
    </source>
</evidence>
<dbReference type="InterPro" id="IPR012337">
    <property type="entry name" value="RNaseH-like_sf"/>
</dbReference>
<dbReference type="PANTHER" id="PTHR42648">
    <property type="entry name" value="TRANSPOSASE, PUTATIVE-RELATED"/>
    <property type="match status" value="1"/>
</dbReference>
<reference evidence="2" key="1">
    <citation type="submission" date="2023-03" db="EMBL/GenBank/DDBJ databases">
        <title>Chromosome-scale reference genome and RAD-based genetic map of yellow starthistle (Centaurea solstitialis) reveal putative structural variation and QTLs associated with invader traits.</title>
        <authorList>
            <person name="Reatini B."/>
            <person name="Cang F.A."/>
            <person name="Jiang Q."/>
            <person name="Mckibben M.T.W."/>
            <person name="Barker M.S."/>
            <person name="Rieseberg L.H."/>
            <person name="Dlugosch K.M."/>
        </authorList>
    </citation>
    <scope>NUCLEOTIDE SEQUENCE</scope>
    <source>
        <strain evidence="2">CAN-66</strain>
        <tissue evidence="2">Leaf</tissue>
    </source>
</reference>
<dbReference type="AlphaFoldDB" id="A0AA38TTW1"/>
<comment type="caution">
    <text evidence="2">The sequence shown here is derived from an EMBL/GenBank/DDBJ whole genome shotgun (WGS) entry which is preliminary data.</text>
</comment>
<organism evidence="2 3">
    <name type="scientific">Centaurea solstitialis</name>
    <name type="common">yellow star-thistle</name>
    <dbReference type="NCBI Taxonomy" id="347529"/>
    <lineage>
        <taxon>Eukaryota</taxon>
        <taxon>Viridiplantae</taxon>
        <taxon>Streptophyta</taxon>
        <taxon>Embryophyta</taxon>
        <taxon>Tracheophyta</taxon>
        <taxon>Spermatophyta</taxon>
        <taxon>Magnoliopsida</taxon>
        <taxon>eudicotyledons</taxon>
        <taxon>Gunneridae</taxon>
        <taxon>Pentapetalae</taxon>
        <taxon>asterids</taxon>
        <taxon>campanulids</taxon>
        <taxon>Asterales</taxon>
        <taxon>Asteraceae</taxon>
        <taxon>Carduoideae</taxon>
        <taxon>Cardueae</taxon>
        <taxon>Centaureinae</taxon>
        <taxon>Centaurea</taxon>
    </lineage>
</organism>
<keyword evidence="3" id="KW-1185">Reference proteome</keyword>
<dbReference type="InterPro" id="IPR039537">
    <property type="entry name" value="Retrotran_Ty1/copia-like"/>
</dbReference>
<dbReference type="Proteomes" id="UP001172457">
    <property type="component" value="Chromosome 2"/>
</dbReference>
<dbReference type="Pfam" id="PF25597">
    <property type="entry name" value="SH3_retrovirus"/>
    <property type="match status" value="1"/>
</dbReference>
<dbReference type="SUPFAM" id="SSF53098">
    <property type="entry name" value="Ribonuclease H-like"/>
    <property type="match status" value="1"/>
</dbReference>
<proteinExistence type="predicted"/>
<dbReference type="PANTHER" id="PTHR42648:SF26">
    <property type="entry name" value="INTEGRASE CATALYTIC DOMAIN-CONTAINING PROTEIN"/>
    <property type="match status" value="1"/>
</dbReference>
<feature type="domain" description="Retroviral polymerase SH3-like" evidence="1">
    <location>
        <begin position="99"/>
        <end position="159"/>
    </location>
</feature>
<accession>A0AA38TTW1</accession>
<dbReference type="GO" id="GO:0003676">
    <property type="term" value="F:nucleic acid binding"/>
    <property type="evidence" value="ECO:0007669"/>
    <property type="project" value="InterPro"/>
</dbReference>
<dbReference type="EMBL" id="JARYMX010000002">
    <property type="protein sequence ID" value="KAJ9563058.1"/>
    <property type="molecule type" value="Genomic_DNA"/>
</dbReference>
<dbReference type="InterPro" id="IPR036397">
    <property type="entry name" value="RNaseH_sf"/>
</dbReference>
<evidence type="ECO:0000313" key="3">
    <source>
        <dbReference type="Proteomes" id="UP001172457"/>
    </source>
</evidence>
<gene>
    <name evidence="2" type="ORF">OSB04_008218</name>
</gene>
<evidence type="ECO:0000259" key="1">
    <source>
        <dbReference type="Pfam" id="PF25597"/>
    </source>
</evidence>